<gene>
    <name evidence="10" type="ORF">BCO71171_05759</name>
</gene>
<dbReference type="InterPro" id="IPR050534">
    <property type="entry name" value="Coronavir_polyprotein_1ab"/>
</dbReference>
<keyword evidence="3" id="KW-0378">Hydrolase</keyword>
<feature type="region of interest" description="Disordered" evidence="7">
    <location>
        <begin position="436"/>
        <end position="460"/>
    </location>
</feature>
<feature type="domain" description="DNA2/NAM7 helicase helicase" evidence="8">
    <location>
        <begin position="775"/>
        <end position="837"/>
    </location>
</feature>
<dbReference type="AlphaFoldDB" id="A0A6P3BFV4"/>
<dbReference type="PANTHER" id="PTHR43788">
    <property type="entry name" value="DNA2/NAM7 HELICASE FAMILY MEMBER"/>
    <property type="match status" value="1"/>
</dbReference>
<protein>
    <submittedName>
        <fullName evidence="10">Helicase</fullName>
    </submittedName>
</protein>
<reference evidence="10 11" key="1">
    <citation type="submission" date="2019-09" db="EMBL/GenBank/DDBJ databases">
        <authorList>
            <person name="Depoorter E."/>
        </authorList>
    </citation>
    <scope>NUCLEOTIDE SEQUENCE [LARGE SCALE GENOMIC DNA]</scope>
    <source>
        <strain evidence="10">R-71171</strain>
    </source>
</reference>
<dbReference type="Pfam" id="PF13086">
    <property type="entry name" value="AAA_11"/>
    <property type="match status" value="1"/>
</dbReference>
<dbReference type="InterPro" id="IPR041679">
    <property type="entry name" value="DNA2/NAM7-like_C"/>
</dbReference>
<evidence type="ECO:0000256" key="7">
    <source>
        <dbReference type="SAM" id="MobiDB-lite"/>
    </source>
</evidence>
<dbReference type="Proteomes" id="UP000494182">
    <property type="component" value="Unassembled WGS sequence"/>
</dbReference>
<accession>A0A6P3BFV4</accession>
<evidence type="ECO:0000313" key="11">
    <source>
        <dbReference type="Proteomes" id="UP000494182"/>
    </source>
</evidence>
<organism evidence="10 11">
    <name type="scientific">Burkholderia contaminans</name>
    <dbReference type="NCBI Taxonomy" id="488447"/>
    <lineage>
        <taxon>Bacteria</taxon>
        <taxon>Pseudomonadati</taxon>
        <taxon>Pseudomonadota</taxon>
        <taxon>Betaproteobacteria</taxon>
        <taxon>Burkholderiales</taxon>
        <taxon>Burkholderiaceae</taxon>
        <taxon>Burkholderia</taxon>
        <taxon>Burkholderia cepacia complex</taxon>
    </lineage>
</organism>
<evidence type="ECO:0000259" key="8">
    <source>
        <dbReference type="Pfam" id="PF13086"/>
    </source>
</evidence>
<evidence type="ECO:0000256" key="2">
    <source>
        <dbReference type="ARBA" id="ARBA00022741"/>
    </source>
</evidence>
<evidence type="ECO:0000259" key="9">
    <source>
        <dbReference type="Pfam" id="PF13087"/>
    </source>
</evidence>
<dbReference type="Gene3D" id="3.40.50.300">
    <property type="entry name" value="P-loop containing nucleotide triphosphate hydrolases"/>
    <property type="match status" value="3"/>
</dbReference>
<dbReference type="SUPFAM" id="SSF52540">
    <property type="entry name" value="P-loop containing nucleoside triphosphate hydrolases"/>
    <property type="match status" value="1"/>
</dbReference>
<keyword evidence="2" id="KW-0547">Nucleotide-binding</keyword>
<sequence length="1114" mass="122496">MTYAHAVYLGVGSKHPFVESILSTLNLAFEEHELVQPISGNGWMAAFMVGGSGMPLSRTYTAASFTVGVELLRAARSLNDTSAALANRSKRFDDRMEERETQSTLTWDDLLQEWSHVHELFIGKPPSPTDQEAPGNLIVIESIPIFQRKDGTLYPSPEQAAAFLNSFYLDDLTTLANSAPSAFSSPLAQYLGPETSTEERIDLLADPGALARCVSPDLLPAGRWPAPPHEHLALAQQAAVYQIRHRIGQETGDRSHGLMAVNGPPGTGKTTLLKDVIADVVVERARRLSALKDPKDLFGTKILKVSGKEKTYDLPALNDDIVAGTEIVVTSSNNAAVQNISFELPFSYDHAAFPDASYLPAVAVNVTKAFELNGAPWGLLAGAMGSKTNRDKLLNAVFGYEPAYDPDDPKTHPDPAKPASLKPWLDLAKSNPAAAAENWSGSSAGLPRHAASGSPATRSVSWRDRWNEAKRAFDLRFATVEALKNDLLAIHEALEELPALPAKRQPLQDQLASQQREFAELQAAESARVTTRASDDAQDQATLQAMEVRHGRQVARCERLREKLRDVRTDEDPGWVARMLNKMLGVKTKGYRDWQNLVRDARSELDTAQQGLQSIEDGRENIQQQLADREVDADAEKQAFDTRAANMSQRIQASTRDIQDLDARESMLRARLRVLRDGDGSTSALETREPILPDPDFLAQPVHVQHTSSLWVSRKLDRARSELFLAALALHEAALMVNAATWFRTFLSVRSVLTGQSSVRTSDDLLTIWRSLFFVVPVISTTLASFGRLFRNLGANSFGWLLIDEAGQATPASVAGAMWRARRTVVVGDPLQIEPVMTVPKALVERLGRNNQLDDATVDHWSPSLHSVQTLADRTMRLGAKIGDTWTGMPLRTHRRCMNPMFDIANLIAYDGQMVQATGSKSIDPDLFESCWIDVQGPANDKVVAAEIKALEKILNHFLSKWPQVVSKGGDRQPASVYIISPFRNVAKACKKLISSGSLESRLKKLKVKIDAGTVHTFQGKEASIVFFVLGSSPGEAGNGSRGWAASKPNLLNVAATRAQQRFYVIGNYVDWSSLPNFNAMHESQKRMKRTRLVLESAAQVRLEPVSEEMSPAK</sequence>
<keyword evidence="4 10" id="KW-0347">Helicase</keyword>
<proteinExistence type="inferred from homology"/>
<dbReference type="InterPro" id="IPR027417">
    <property type="entry name" value="P-loop_NTPase"/>
</dbReference>
<evidence type="ECO:0000256" key="4">
    <source>
        <dbReference type="ARBA" id="ARBA00022806"/>
    </source>
</evidence>
<keyword evidence="5" id="KW-0067">ATP-binding</keyword>
<evidence type="ECO:0000256" key="3">
    <source>
        <dbReference type="ARBA" id="ARBA00022801"/>
    </source>
</evidence>
<dbReference type="GO" id="GO:0003678">
    <property type="term" value="F:DNA helicase activity"/>
    <property type="evidence" value="ECO:0007669"/>
    <property type="project" value="UniProtKB-ARBA"/>
</dbReference>
<evidence type="ECO:0000256" key="1">
    <source>
        <dbReference type="ARBA" id="ARBA00007913"/>
    </source>
</evidence>
<feature type="coiled-coil region" evidence="6">
    <location>
        <begin position="605"/>
        <end position="664"/>
    </location>
</feature>
<name>A0A6P3BFV4_9BURK</name>
<dbReference type="InterPro" id="IPR041677">
    <property type="entry name" value="DNA2/NAM7_AAA_11"/>
</dbReference>
<feature type="domain" description="DNA2/NAM7 helicase-like C-terminal" evidence="9">
    <location>
        <begin position="927"/>
        <end position="1068"/>
    </location>
</feature>
<evidence type="ECO:0000256" key="6">
    <source>
        <dbReference type="SAM" id="Coils"/>
    </source>
</evidence>
<dbReference type="GO" id="GO:0016787">
    <property type="term" value="F:hydrolase activity"/>
    <property type="evidence" value="ECO:0007669"/>
    <property type="project" value="UniProtKB-KW"/>
</dbReference>
<evidence type="ECO:0000256" key="5">
    <source>
        <dbReference type="ARBA" id="ARBA00022840"/>
    </source>
</evidence>
<keyword evidence="6" id="KW-0175">Coiled coil</keyword>
<dbReference type="Pfam" id="PF13087">
    <property type="entry name" value="AAA_12"/>
    <property type="match status" value="1"/>
</dbReference>
<evidence type="ECO:0000313" key="10">
    <source>
        <dbReference type="EMBL" id="VWD54545.1"/>
    </source>
</evidence>
<dbReference type="EMBL" id="CABVQT010000019">
    <property type="protein sequence ID" value="VWD54545.1"/>
    <property type="molecule type" value="Genomic_DNA"/>
</dbReference>
<dbReference type="GO" id="GO:0005524">
    <property type="term" value="F:ATP binding"/>
    <property type="evidence" value="ECO:0007669"/>
    <property type="project" value="UniProtKB-KW"/>
</dbReference>
<dbReference type="PANTHER" id="PTHR43788:SF8">
    <property type="entry name" value="DNA-BINDING PROTEIN SMUBP-2"/>
    <property type="match status" value="1"/>
</dbReference>
<comment type="similarity">
    <text evidence="1">Belongs to the DNA2/NAM7 helicase family.</text>
</comment>